<organism evidence="2 3">
    <name type="scientific">Magallana gigas</name>
    <name type="common">Pacific oyster</name>
    <name type="synonym">Crassostrea gigas</name>
    <dbReference type="NCBI Taxonomy" id="29159"/>
    <lineage>
        <taxon>Eukaryota</taxon>
        <taxon>Metazoa</taxon>
        <taxon>Spiralia</taxon>
        <taxon>Lophotrochozoa</taxon>
        <taxon>Mollusca</taxon>
        <taxon>Bivalvia</taxon>
        <taxon>Autobranchia</taxon>
        <taxon>Pteriomorphia</taxon>
        <taxon>Ostreida</taxon>
        <taxon>Ostreoidea</taxon>
        <taxon>Ostreidae</taxon>
        <taxon>Magallana</taxon>
    </lineage>
</organism>
<dbReference type="AlphaFoldDB" id="A0A8W8MT42"/>
<accession>A0A8W8MT42</accession>
<evidence type="ECO:0000313" key="3">
    <source>
        <dbReference type="Proteomes" id="UP000005408"/>
    </source>
</evidence>
<sequence>MKPIIHEILRKSFRDAKENYHGCSFDHPSQKQHMNIGCLSPWSELRDVYIEKCFEEISVEDVLRRGGHPPLLGSGRADGGDGHSKRSGLKKIWGWADKNFVRVSGGSSPRPGVHPAKQ</sequence>
<dbReference type="Proteomes" id="UP000005408">
    <property type="component" value="Unassembled WGS sequence"/>
</dbReference>
<evidence type="ECO:0000313" key="2">
    <source>
        <dbReference type="EnsemblMetazoa" id="G34418.1:cds"/>
    </source>
</evidence>
<feature type="region of interest" description="Disordered" evidence="1">
    <location>
        <begin position="65"/>
        <end position="86"/>
    </location>
</feature>
<reference evidence="2" key="1">
    <citation type="submission" date="2022-08" db="UniProtKB">
        <authorList>
            <consortium name="EnsemblMetazoa"/>
        </authorList>
    </citation>
    <scope>IDENTIFICATION</scope>
    <source>
        <strain evidence="2">05x7-T-G4-1.051#20</strain>
    </source>
</reference>
<name>A0A8W8MT42_MAGGI</name>
<keyword evidence="3" id="KW-1185">Reference proteome</keyword>
<evidence type="ECO:0000256" key="1">
    <source>
        <dbReference type="SAM" id="MobiDB-lite"/>
    </source>
</evidence>
<proteinExistence type="predicted"/>
<dbReference type="EnsemblMetazoa" id="G34418.1">
    <property type="protein sequence ID" value="G34418.1:cds"/>
    <property type="gene ID" value="G34418"/>
</dbReference>
<protein>
    <submittedName>
        <fullName evidence="2">Uncharacterized protein</fullName>
    </submittedName>
</protein>